<accession>A0A1I5UW63</accession>
<dbReference type="OrthoDB" id="9804207at2"/>
<evidence type="ECO:0000313" key="9">
    <source>
        <dbReference type="EMBL" id="SFP99448.1"/>
    </source>
</evidence>
<proteinExistence type="inferred from homology"/>
<dbReference type="Proteomes" id="UP000199031">
    <property type="component" value="Unassembled WGS sequence"/>
</dbReference>
<evidence type="ECO:0000256" key="5">
    <source>
        <dbReference type="ARBA" id="ARBA00022857"/>
    </source>
</evidence>
<name>A0A1I5UW63_9BACT</name>
<evidence type="ECO:0000256" key="4">
    <source>
        <dbReference type="ARBA" id="ARBA00022643"/>
    </source>
</evidence>
<keyword evidence="7" id="KW-0520">NAD</keyword>
<dbReference type="InterPro" id="IPR052530">
    <property type="entry name" value="NAD(P)H_nitroreductase"/>
</dbReference>
<dbReference type="EMBL" id="FOXQ01000004">
    <property type="protein sequence ID" value="SFP99448.1"/>
    <property type="molecule type" value="Genomic_DNA"/>
</dbReference>
<dbReference type="SUPFAM" id="SSF55469">
    <property type="entry name" value="FMN-dependent nitroreductase-like"/>
    <property type="match status" value="1"/>
</dbReference>
<keyword evidence="3" id="KW-0285">Flavoprotein</keyword>
<evidence type="ECO:0000256" key="7">
    <source>
        <dbReference type="ARBA" id="ARBA00023027"/>
    </source>
</evidence>
<keyword evidence="5" id="KW-0521">NADP</keyword>
<evidence type="ECO:0000256" key="1">
    <source>
        <dbReference type="ARBA" id="ARBA00001917"/>
    </source>
</evidence>
<dbReference type="PANTHER" id="PTHR43821:SF1">
    <property type="entry name" value="NAD(P)H NITROREDUCTASE YDJA-RELATED"/>
    <property type="match status" value="1"/>
</dbReference>
<dbReference type="RefSeq" id="WP_090657238.1">
    <property type="nucleotide sequence ID" value="NZ_FOXQ01000004.1"/>
</dbReference>
<dbReference type="STRING" id="1465490.SAMN05444277_10472"/>
<feature type="domain" description="Nitroreductase" evidence="8">
    <location>
        <begin position="10"/>
        <end position="171"/>
    </location>
</feature>
<dbReference type="Pfam" id="PF00881">
    <property type="entry name" value="Nitroreductase"/>
    <property type="match status" value="1"/>
</dbReference>
<reference evidence="9 10" key="1">
    <citation type="submission" date="2016-10" db="EMBL/GenBank/DDBJ databases">
        <authorList>
            <person name="de Groot N.N."/>
        </authorList>
    </citation>
    <scope>NUCLEOTIDE SEQUENCE [LARGE SCALE GENOMIC DNA]</scope>
    <source>
        <strain evidence="9 10">DSM 28286</strain>
    </source>
</reference>
<evidence type="ECO:0000256" key="2">
    <source>
        <dbReference type="ARBA" id="ARBA00007118"/>
    </source>
</evidence>
<evidence type="ECO:0000259" key="8">
    <source>
        <dbReference type="Pfam" id="PF00881"/>
    </source>
</evidence>
<dbReference type="CDD" id="cd02135">
    <property type="entry name" value="YdjA-like"/>
    <property type="match status" value="1"/>
</dbReference>
<gene>
    <name evidence="9" type="ORF">SAMN05444277_10472</name>
</gene>
<dbReference type="InterPro" id="IPR029479">
    <property type="entry name" value="Nitroreductase"/>
</dbReference>
<evidence type="ECO:0000313" key="10">
    <source>
        <dbReference type="Proteomes" id="UP000199031"/>
    </source>
</evidence>
<sequence length="193" mass="21601">MNFEIIENIIKNRRSCKPMLMNGKKIDDTVINNLLQLADWAPTHAHTEPWRFVVFSGNAVQQFCKDHADLYKANAPAEKFETAKYEKILHNGDNCSHIIAVYMKRGNNPKITKVEEICAVAAAVQNLLLGAASLNIAALWSTGGITFHDAMKTFLGLQAEDQVIGLIYLGYTDSDIKKGSRIIPLEEKVVWKN</sequence>
<dbReference type="InterPro" id="IPR026021">
    <property type="entry name" value="YdjA-like"/>
</dbReference>
<dbReference type="GO" id="GO:0016491">
    <property type="term" value="F:oxidoreductase activity"/>
    <property type="evidence" value="ECO:0007669"/>
    <property type="project" value="UniProtKB-KW"/>
</dbReference>
<dbReference type="InterPro" id="IPR000415">
    <property type="entry name" value="Nitroreductase-like"/>
</dbReference>
<evidence type="ECO:0000256" key="6">
    <source>
        <dbReference type="ARBA" id="ARBA00023002"/>
    </source>
</evidence>
<comment type="similarity">
    <text evidence="2">Belongs to the nitroreductase family.</text>
</comment>
<keyword evidence="10" id="KW-1185">Reference proteome</keyword>
<dbReference type="AlphaFoldDB" id="A0A1I5UW63"/>
<organism evidence="9 10">
    <name type="scientific">Parafilimonas terrae</name>
    <dbReference type="NCBI Taxonomy" id="1465490"/>
    <lineage>
        <taxon>Bacteria</taxon>
        <taxon>Pseudomonadati</taxon>
        <taxon>Bacteroidota</taxon>
        <taxon>Chitinophagia</taxon>
        <taxon>Chitinophagales</taxon>
        <taxon>Chitinophagaceae</taxon>
        <taxon>Parafilimonas</taxon>
    </lineage>
</organism>
<comment type="cofactor">
    <cofactor evidence="1">
        <name>FMN</name>
        <dbReference type="ChEBI" id="CHEBI:58210"/>
    </cofactor>
</comment>
<dbReference type="PANTHER" id="PTHR43821">
    <property type="entry name" value="NAD(P)H NITROREDUCTASE YDJA-RELATED"/>
    <property type="match status" value="1"/>
</dbReference>
<keyword evidence="4" id="KW-0288">FMN</keyword>
<protein>
    <submittedName>
        <fullName evidence="9">Nitroreductase</fullName>
    </submittedName>
</protein>
<evidence type="ECO:0000256" key="3">
    <source>
        <dbReference type="ARBA" id="ARBA00022630"/>
    </source>
</evidence>
<dbReference type="Gene3D" id="3.40.109.10">
    <property type="entry name" value="NADH Oxidase"/>
    <property type="match status" value="1"/>
</dbReference>
<keyword evidence="6" id="KW-0560">Oxidoreductase</keyword>